<gene>
    <name evidence="2" type="ORF">LK12_00285</name>
</gene>
<dbReference type="AlphaFoldDB" id="A0A0B1ZP07"/>
<evidence type="ECO:0000313" key="2">
    <source>
        <dbReference type="EMBL" id="KHK92885.1"/>
    </source>
</evidence>
<name>A0A0B1ZP07_9SPHN</name>
<feature type="compositionally biased region" description="Basic and acidic residues" evidence="1">
    <location>
        <begin position="34"/>
        <end position="65"/>
    </location>
</feature>
<dbReference type="OrthoDB" id="7428414at2"/>
<dbReference type="RefSeq" id="WP_039278010.1">
    <property type="nucleotide sequence ID" value="NZ_JTDI01000001.1"/>
</dbReference>
<dbReference type="Proteomes" id="UP000031057">
    <property type="component" value="Unassembled WGS sequence"/>
</dbReference>
<reference evidence="2 3" key="1">
    <citation type="submission" date="2014-10" db="EMBL/GenBank/DDBJ databases">
        <title>Genome sequence of Novosphingobium malaysiense MUSC 273(T).</title>
        <authorList>
            <person name="Lee L.-H."/>
        </authorList>
    </citation>
    <scope>NUCLEOTIDE SEQUENCE [LARGE SCALE GENOMIC DNA]</scope>
    <source>
        <strain evidence="2 3">MUSC 273</strain>
    </source>
</reference>
<protein>
    <submittedName>
        <fullName evidence="2">Uncharacterized protein</fullName>
    </submittedName>
</protein>
<evidence type="ECO:0000313" key="3">
    <source>
        <dbReference type="Proteomes" id="UP000031057"/>
    </source>
</evidence>
<sequence length="77" mass="8201">MPQRQSRHPDNELIDSMAEAPSQQSSSGGNVARDVGKRAEEQSLKQGEGVERVTGRDHPAEDARKGGKSLSQMQGGG</sequence>
<dbReference type="EMBL" id="JTDI01000001">
    <property type="protein sequence ID" value="KHK92885.1"/>
    <property type="molecule type" value="Genomic_DNA"/>
</dbReference>
<evidence type="ECO:0000256" key="1">
    <source>
        <dbReference type="SAM" id="MobiDB-lite"/>
    </source>
</evidence>
<dbReference type="STRING" id="1348853.LK12_00285"/>
<proteinExistence type="predicted"/>
<organism evidence="2 3">
    <name type="scientific">Novosphingobium malaysiense</name>
    <dbReference type="NCBI Taxonomy" id="1348853"/>
    <lineage>
        <taxon>Bacteria</taxon>
        <taxon>Pseudomonadati</taxon>
        <taxon>Pseudomonadota</taxon>
        <taxon>Alphaproteobacteria</taxon>
        <taxon>Sphingomonadales</taxon>
        <taxon>Sphingomonadaceae</taxon>
        <taxon>Novosphingobium</taxon>
    </lineage>
</organism>
<accession>A0A0B1ZP07</accession>
<keyword evidence="3" id="KW-1185">Reference proteome</keyword>
<comment type="caution">
    <text evidence="2">The sequence shown here is derived from an EMBL/GenBank/DDBJ whole genome shotgun (WGS) entry which is preliminary data.</text>
</comment>
<feature type="region of interest" description="Disordered" evidence="1">
    <location>
        <begin position="1"/>
        <end position="77"/>
    </location>
</feature>